<sequence>MSDPVREYWNVRLAETREALEQNQFEAHVVENAEQARRLVFEQLSPALAPASVSFGGSGSIATTGLYDAYKAMADIEVLDTWNKDLSWEDKYELRRQALLVDLFLTGTNAVTEDGMLVNLDMFGNRVAALTFGPRSVVVVVGRNKLVSDLNAAMERIKEYAAPVNAMRLNMKTPCVKTGRCMDCKSPDRICNHWTITEKSFPQGRIKVVLVNEDLGL</sequence>
<evidence type="ECO:0000313" key="3">
    <source>
        <dbReference type="Proteomes" id="UP000190027"/>
    </source>
</evidence>
<dbReference type="PANTHER" id="PTHR36179">
    <property type="entry name" value="LUD_DOM DOMAIN-CONTAINING PROTEIN"/>
    <property type="match status" value="1"/>
</dbReference>
<dbReference type="Pfam" id="PF02589">
    <property type="entry name" value="LUD_dom"/>
    <property type="match status" value="1"/>
</dbReference>
<dbReference type="Gene3D" id="3.40.50.10420">
    <property type="entry name" value="NagB/RpiA/CoA transferase-like"/>
    <property type="match status" value="1"/>
</dbReference>
<feature type="domain" description="LUD" evidence="1">
    <location>
        <begin position="14"/>
        <end position="211"/>
    </location>
</feature>
<organism evidence="2 3">
    <name type="scientific">Paucidesulfovibrio gracilis DSM 16080</name>
    <dbReference type="NCBI Taxonomy" id="1121449"/>
    <lineage>
        <taxon>Bacteria</taxon>
        <taxon>Pseudomonadati</taxon>
        <taxon>Thermodesulfobacteriota</taxon>
        <taxon>Desulfovibrionia</taxon>
        <taxon>Desulfovibrionales</taxon>
        <taxon>Desulfovibrionaceae</taxon>
        <taxon>Paucidesulfovibrio</taxon>
    </lineage>
</organism>
<dbReference type="EMBL" id="FUYC01000001">
    <property type="protein sequence ID" value="SKA71710.1"/>
    <property type="molecule type" value="Genomic_DNA"/>
</dbReference>
<evidence type="ECO:0000313" key="2">
    <source>
        <dbReference type="EMBL" id="SKA71710.1"/>
    </source>
</evidence>
<name>A0A1T4W369_9BACT</name>
<dbReference type="InterPro" id="IPR003741">
    <property type="entry name" value="LUD_dom"/>
</dbReference>
<evidence type="ECO:0000259" key="1">
    <source>
        <dbReference type="Pfam" id="PF02589"/>
    </source>
</evidence>
<proteinExistence type="predicted"/>
<dbReference type="InterPro" id="IPR009501">
    <property type="entry name" value="UCP020269"/>
</dbReference>
<protein>
    <submittedName>
        <fullName evidence="2">Uncharacterized ACR, YkgG family COG1556</fullName>
    </submittedName>
</protein>
<dbReference type="RefSeq" id="WP_078715780.1">
    <property type="nucleotide sequence ID" value="NZ_FUYC01000001.1"/>
</dbReference>
<accession>A0A1T4W369</accession>
<gene>
    <name evidence="2" type="ORF">SAMN02745704_00193</name>
</gene>
<dbReference type="AlphaFoldDB" id="A0A1T4W369"/>
<keyword evidence="3" id="KW-1185">Reference proteome</keyword>
<dbReference type="STRING" id="1121449.SAMN02745704_00193"/>
<reference evidence="2 3" key="1">
    <citation type="submission" date="2017-02" db="EMBL/GenBank/DDBJ databases">
        <authorList>
            <person name="Peterson S.W."/>
        </authorList>
    </citation>
    <scope>NUCLEOTIDE SEQUENCE [LARGE SCALE GENOMIC DNA]</scope>
    <source>
        <strain evidence="2 3">DSM 16080</strain>
    </source>
</reference>
<dbReference type="PANTHER" id="PTHR36179:SF2">
    <property type="entry name" value="LUD DOMAIN-CONTAINING PROTEIN"/>
    <property type="match status" value="1"/>
</dbReference>
<dbReference type="Proteomes" id="UP000190027">
    <property type="component" value="Unassembled WGS sequence"/>
</dbReference>
<dbReference type="InterPro" id="IPR024185">
    <property type="entry name" value="FTHF_cligase-like_sf"/>
</dbReference>
<dbReference type="OrthoDB" id="9809147at2"/>
<dbReference type="PIRSF" id="PIRSF020269">
    <property type="entry name" value="DUF1121"/>
    <property type="match status" value="1"/>
</dbReference>